<name>A0A5J4KJF4_9CHLR</name>
<dbReference type="SUPFAM" id="SSF111331">
    <property type="entry name" value="NAD kinase/diacylglycerol kinase-like"/>
    <property type="match status" value="1"/>
</dbReference>
<protein>
    <submittedName>
        <fullName evidence="14">Diacylglycerol kinase</fullName>
    </submittedName>
</protein>
<dbReference type="GO" id="GO:0005886">
    <property type="term" value="C:plasma membrane"/>
    <property type="evidence" value="ECO:0007669"/>
    <property type="project" value="TreeGrafter"/>
</dbReference>
<evidence type="ECO:0000256" key="8">
    <source>
        <dbReference type="ARBA" id="ARBA00022840"/>
    </source>
</evidence>
<dbReference type="Gene3D" id="2.60.200.40">
    <property type="match status" value="1"/>
</dbReference>
<keyword evidence="7 14" id="KW-0418">Kinase</keyword>
<feature type="domain" description="DAGKc" evidence="13">
    <location>
        <begin position="14"/>
        <end position="145"/>
    </location>
</feature>
<keyword evidence="9" id="KW-0460">Magnesium</keyword>
<keyword evidence="10" id="KW-0443">Lipid metabolism</keyword>
<dbReference type="AlphaFoldDB" id="A0A5J4KJF4"/>
<comment type="cofactor">
    <cofactor evidence="1">
        <name>Mg(2+)</name>
        <dbReference type="ChEBI" id="CHEBI:18420"/>
    </cofactor>
</comment>
<evidence type="ECO:0000256" key="7">
    <source>
        <dbReference type="ARBA" id="ARBA00022777"/>
    </source>
</evidence>
<evidence type="ECO:0000256" key="12">
    <source>
        <dbReference type="ARBA" id="ARBA00023264"/>
    </source>
</evidence>
<dbReference type="InterPro" id="IPR017438">
    <property type="entry name" value="ATP-NAD_kinase_N"/>
</dbReference>
<dbReference type="GO" id="GO:0005524">
    <property type="term" value="F:ATP binding"/>
    <property type="evidence" value="ECO:0007669"/>
    <property type="project" value="UniProtKB-KW"/>
</dbReference>
<evidence type="ECO:0000313" key="14">
    <source>
        <dbReference type="EMBL" id="GER87102.1"/>
    </source>
</evidence>
<evidence type="ECO:0000256" key="2">
    <source>
        <dbReference type="ARBA" id="ARBA00005983"/>
    </source>
</evidence>
<keyword evidence="11" id="KW-0594">Phospholipid biosynthesis</keyword>
<evidence type="ECO:0000256" key="10">
    <source>
        <dbReference type="ARBA" id="ARBA00023098"/>
    </source>
</evidence>
<dbReference type="InterPro" id="IPR005218">
    <property type="entry name" value="Diacylglycerol/lipid_kinase"/>
</dbReference>
<dbReference type="NCBIfam" id="TIGR00147">
    <property type="entry name" value="YegS/Rv2252/BmrU family lipid kinase"/>
    <property type="match status" value="1"/>
</dbReference>
<sequence>MQETTHEMNSTTKKQKIKAILIANPTSGSYTMHEHQIKQIISTLHQHGWQADLKLTQAGGDARRIASEAVEQKIDVVIAIGGDGTIHEIIQSLAGSETALGVLPSGTVNVWAREVGISLDLNKASNVLLNGQTRRIDLGKIDDRYFLLMVGIGVDGEVTHAVEKKPVKRLGVIGYLLVAAWWGARYPAFRAAIALNNQVIKVHALQVIIGNTQLYGGAMKYTWEAKCDDGVLDICVIRRQNILRRLPVLLDFLLRRPQRKQWVRYETSDTLKITTTEPVAIQVDGEPIGHTSTSEEQPTCISVVPQALKVIVPQILPKDLFSQPPL</sequence>
<dbReference type="PANTHER" id="PTHR12358">
    <property type="entry name" value="SPHINGOSINE KINASE"/>
    <property type="match status" value="1"/>
</dbReference>
<dbReference type="PROSITE" id="PS50146">
    <property type="entry name" value="DAGK"/>
    <property type="match status" value="1"/>
</dbReference>
<keyword evidence="12" id="KW-1208">Phospholipid metabolism</keyword>
<dbReference type="GO" id="GO:0004143">
    <property type="term" value="F:ATP-dependent diacylglycerol kinase activity"/>
    <property type="evidence" value="ECO:0007669"/>
    <property type="project" value="TreeGrafter"/>
</dbReference>
<proteinExistence type="inferred from homology"/>
<dbReference type="EMBL" id="BKZW01000001">
    <property type="protein sequence ID" value="GER87102.1"/>
    <property type="molecule type" value="Genomic_DNA"/>
</dbReference>
<comment type="caution">
    <text evidence="14">The sequence shown here is derived from an EMBL/GenBank/DDBJ whole genome shotgun (WGS) entry which is preliminary data.</text>
</comment>
<dbReference type="GO" id="GO:0046872">
    <property type="term" value="F:metal ion binding"/>
    <property type="evidence" value="ECO:0007669"/>
    <property type="project" value="UniProtKB-KW"/>
</dbReference>
<dbReference type="InterPro" id="IPR045540">
    <property type="entry name" value="YegS/DAGK_C"/>
</dbReference>
<dbReference type="PANTHER" id="PTHR12358:SF106">
    <property type="entry name" value="LIPID KINASE YEGS"/>
    <property type="match status" value="1"/>
</dbReference>
<dbReference type="RefSeq" id="WP_162004998.1">
    <property type="nucleotide sequence ID" value="NZ_BKZW01000001.1"/>
</dbReference>
<evidence type="ECO:0000313" key="15">
    <source>
        <dbReference type="Proteomes" id="UP000326912"/>
    </source>
</evidence>
<evidence type="ECO:0000256" key="6">
    <source>
        <dbReference type="ARBA" id="ARBA00022741"/>
    </source>
</evidence>
<organism evidence="14 15">
    <name type="scientific">Dictyobacter vulcani</name>
    <dbReference type="NCBI Taxonomy" id="2607529"/>
    <lineage>
        <taxon>Bacteria</taxon>
        <taxon>Bacillati</taxon>
        <taxon>Chloroflexota</taxon>
        <taxon>Ktedonobacteria</taxon>
        <taxon>Ktedonobacterales</taxon>
        <taxon>Dictyobacteraceae</taxon>
        <taxon>Dictyobacter</taxon>
    </lineage>
</organism>
<dbReference type="InterPro" id="IPR050187">
    <property type="entry name" value="Lipid_Phosphate_FormReg"/>
</dbReference>
<dbReference type="InterPro" id="IPR001206">
    <property type="entry name" value="Diacylglycerol_kinase_cat_dom"/>
</dbReference>
<accession>A0A5J4KJF4</accession>
<dbReference type="InterPro" id="IPR016064">
    <property type="entry name" value="NAD/diacylglycerol_kinase_sf"/>
</dbReference>
<evidence type="ECO:0000256" key="4">
    <source>
        <dbReference type="ARBA" id="ARBA00022679"/>
    </source>
</evidence>
<keyword evidence="8" id="KW-0067">ATP-binding</keyword>
<keyword evidence="5" id="KW-0479">Metal-binding</keyword>
<dbReference type="Pfam" id="PF00781">
    <property type="entry name" value="DAGK_cat"/>
    <property type="match status" value="1"/>
</dbReference>
<dbReference type="Proteomes" id="UP000326912">
    <property type="component" value="Unassembled WGS sequence"/>
</dbReference>
<evidence type="ECO:0000256" key="1">
    <source>
        <dbReference type="ARBA" id="ARBA00001946"/>
    </source>
</evidence>
<evidence type="ECO:0000259" key="13">
    <source>
        <dbReference type="PROSITE" id="PS50146"/>
    </source>
</evidence>
<evidence type="ECO:0000256" key="5">
    <source>
        <dbReference type="ARBA" id="ARBA00022723"/>
    </source>
</evidence>
<keyword evidence="6" id="KW-0547">Nucleotide-binding</keyword>
<evidence type="ECO:0000256" key="9">
    <source>
        <dbReference type="ARBA" id="ARBA00022842"/>
    </source>
</evidence>
<gene>
    <name evidence="14" type="ORF">KDW_12640</name>
</gene>
<reference evidence="14 15" key="1">
    <citation type="submission" date="2019-10" db="EMBL/GenBank/DDBJ databases">
        <title>Dictyobacter vulcani sp. nov., within the class Ktedonobacteria, isolated from soil of volcanic Mt. Zao.</title>
        <authorList>
            <person name="Zheng Y."/>
            <person name="Wang C.M."/>
            <person name="Sakai Y."/>
            <person name="Abe K."/>
            <person name="Yokota A."/>
            <person name="Yabe S."/>
        </authorList>
    </citation>
    <scope>NUCLEOTIDE SEQUENCE [LARGE SCALE GENOMIC DNA]</scope>
    <source>
        <strain evidence="14 15">W12</strain>
    </source>
</reference>
<dbReference type="Pfam" id="PF19279">
    <property type="entry name" value="YegS_C"/>
    <property type="match status" value="1"/>
</dbReference>
<dbReference type="GO" id="GO:0008654">
    <property type="term" value="P:phospholipid biosynthetic process"/>
    <property type="evidence" value="ECO:0007669"/>
    <property type="project" value="UniProtKB-KW"/>
</dbReference>
<comment type="similarity">
    <text evidence="2">Belongs to the diacylglycerol/lipid kinase family.</text>
</comment>
<evidence type="ECO:0000256" key="3">
    <source>
        <dbReference type="ARBA" id="ARBA00022516"/>
    </source>
</evidence>
<dbReference type="SMART" id="SM00046">
    <property type="entry name" value="DAGKc"/>
    <property type="match status" value="1"/>
</dbReference>
<keyword evidence="4" id="KW-0808">Transferase</keyword>
<evidence type="ECO:0000256" key="11">
    <source>
        <dbReference type="ARBA" id="ARBA00023209"/>
    </source>
</evidence>
<keyword evidence="3" id="KW-0444">Lipid biosynthesis</keyword>
<keyword evidence="15" id="KW-1185">Reference proteome</keyword>
<dbReference type="Gene3D" id="3.40.50.10330">
    <property type="entry name" value="Probable inorganic polyphosphate/atp-NAD kinase, domain 1"/>
    <property type="match status" value="1"/>
</dbReference>